<evidence type="ECO:0000256" key="5">
    <source>
        <dbReference type="ARBA" id="ARBA00022692"/>
    </source>
</evidence>
<evidence type="ECO:0000256" key="6">
    <source>
        <dbReference type="ARBA" id="ARBA00023136"/>
    </source>
</evidence>
<sequence length="436" mass="46697">MKTFKSALLGSVFAVTFSMSLAGSVSAASLMDDVAAMLSVHERIKAAEADVAAARANLDVSKGGYYPTASITSNVGHEKIYTQNPLATATKTSMAQREVDLGLKQTLFDFGATDASVEGSSLSVDQALATLEQTRQAVLLAGLSAQLNLASAKRVLDHQIQSEANIKRQTDLEHARVEIGSGISTNELQSKTQLAGAQAARVRAQGALRQAVNRYRAVFETVPADLEKIEVPDVSRVVLPTSEEELVRVALEDNPQVLVTSIAAEIANATIASSFATGYRPVVTASVDQKYKRDVGGTIGDKNEMLVKVEATFDFNMGWTAQNTLLAAKSSHSAAASRLKDTRNQIEEQARNAWQRLETARLNADFLENQAHIATEFLGLARKELALGQRSLIDVLSGETSLINALVAADRAKTDVDIAILTVLNTMGKLELSVLQ</sequence>
<evidence type="ECO:0000313" key="10">
    <source>
        <dbReference type="Proteomes" id="UP000095347"/>
    </source>
</evidence>
<dbReference type="InterPro" id="IPR051906">
    <property type="entry name" value="TolC-like"/>
</dbReference>
<evidence type="ECO:0000256" key="7">
    <source>
        <dbReference type="ARBA" id="ARBA00023237"/>
    </source>
</evidence>
<reference evidence="10" key="1">
    <citation type="submission" date="2016-07" db="EMBL/GenBank/DDBJ databases">
        <authorList>
            <person name="Florea S."/>
            <person name="Webb J.S."/>
            <person name="Jaromczyk J."/>
            <person name="Schardl C.L."/>
        </authorList>
    </citation>
    <scope>NUCLEOTIDE SEQUENCE [LARGE SCALE GENOMIC DNA]</scope>
    <source>
        <strain evidence="10">MV-1</strain>
    </source>
</reference>
<comment type="similarity">
    <text evidence="2">Belongs to the outer membrane factor (OMF) (TC 1.B.17) family.</text>
</comment>
<keyword evidence="4" id="KW-1134">Transmembrane beta strand</keyword>
<keyword evidence="5" id="KW-0812">Transmembrane</keyword>
<evidence type="ECO:0008006" key="11">
    <source>
        <dbReference type="Google" id="ProtNLM"/>
    </source>
</evidence>
<evidence type="ECO:0000256" key="3">
    <source>
        <dbReference type="ARBA" id="ARBA00022448"/>
    </source>
</evidence>
<comment type="caution">
    <text evidence="9">The sequence shown here is derived from an EMBL/GenBank/DDBJ whole genome shotgun (WGS) entry which is preliminary data.</text>
</comment>
<gene>
    <name evidence="9" type="ORF">BEN30_13465</name>
</gene>
<feature type="chain" id="PRO_5009184057" description="Type I secretion protein TolC" evidence="8">
    <location>
        <begin position="28"/>
        <end position="436"/>
    </location>
</feature>
<name>A0A1E5Q5P8_9PROT</name>
<evidence type="ECO:0000256" key="2">
    <source>
        <dbReference type="ARBA" id="ARBA00007613"/>
    </source>
</evidence>
<comment type="subcellular location">
    <subcellularLocation>
        <location evidence="1">Cell outer membrane</location>
    </subcellularLocation>
</comment>
<keyword evidence="7" id="KW-0998">Cell outer membrane</keyword>
<dbReference type="Proteomes" id="UP000095347">
    <property type="component" value="Unassembled WGS sequence"/>
</dbReference>
<dbReference type="GO" id="GO:0009279">
    <property type="term" value="C:cell outer membrane"/>
    <property type="evidence" value="ECO:0007669"/>
    <property type="project" value="UniProtKB-SubCell"/>
</dbReference>
<keyword evidence="8" id="KW-0732">Signal</keyword>
<dbReference type="InterPro" id="IPR003423">
    <property type="entry name" value="OMP_efflux"/>
</dbReference>
<dbReference type="PANTHER" id="PTHR30026:SF20">
    <property type="entry name" value="OUTER MEMBRANE PROTEIN TOLC"/>
    <property type="match status" value="1"/>
</dbReference>
<dbReference type="GO" id="GO:0015288">
    <property type="term" value="F:porin activity"/>
    <property type="evidence" value="ECO:0007669"/>
    <property type="project" value="TreeGrafter"/>
</dbReference>
<keyword evidence="10" id="KW-1185">Reference proteome</keyword>
<feature type="signal peptide" evidence="8">
    <location>
        <begin position="1"/>
        <end position="27"/>
    </location>
</feature>
<protein>
    <recommendedName>
        <fullName evidence="11">Type I secretion protein TolC</fullName>
    </recommendedName>
</protein>
<evidence type="ECO:0000256" key="1">
    <source>
        <dbReference type="ARBA" id="ARBA00004442"/>
    </source>
</evidence>
<dbReference type="STRING" id="28181.BEN30_13465"/>
<evidence type="ECO:0000256" key="4">
    <source>
        <dbReference type="ARBA" id="ARBA00022452"/>
    </source>
</evidence>
<keyword evidence="6" id="KW-0472">Membrane</keyword>
<organism evidence="9 10">
    <name type="scientific">Magnetovibrio blakemorei</name>
    <dbReference type="NCBI Taxonomy" id="28181"/>
    <lineage>
        <taxon>Bacteria</taxon>
        <taxon>Pseudomonadati</taxon>
        <taxon>Pseudomonadota</taxon>
        <taxon>Alphaproteobacteria</taxon>
        <taxon>Rhodospirillales</taxon>
        <taxon>Magnetovibrionaceae</taxon>
        <taxon>Magnetovibrio</taxon>
    </lineage>
</organism>
<dbReference type="GO" id="GO:0015562">
    <property type="term" value="F:efflux transmembrane transporter activity"/>
    <property type="evidence" value="ECO:0007669"/>
    <property type="project" value="InterPro"/>
</dbReference>
<dbReference type="SUPFAM" id="SSF56954">
    <property type="entry name" value="Outer membrane efflux proteins (OEP)"/>
    <property type="match status" value="1"/>
</dbReference>
<dbReference type="AlphaFoldDB" id="A0A1E5Q5P8"/>
<keyword evidence="3" id="KW-0813">Transport</keyword>
<evidence type="ECO:0000256" key="8">
    <source>
        <dbReference type="SAM" id="SignalP"/>
    </source>
</evidence>
<dbReference type="GO" id="GO:1990281">
    <property type="term" value="C:efflux pump complex"/>
    <property type="evidence" value="ECO:0007669"/>
    <property type="project" value="TreeGrafter"/>
</dbReference>
<dbReference type="PANTHER" id="PTHR30026">
    <property type="entry name" value="OUTER MEMBRANE PROTEIN TOLC"/>
    <property type="match status" value="1"/>
</dbReference>
<dbReference type="Gene3D" id="1.20.1600.10">
    <property type="entry name" value="Outer membrane efflux proteins (OEP)"/>
    <property type="match status" value="1"/>
</dbReference>
<dbReference type="EMBL" id="MCGG01000043">
    <property type="protein sequence ID" value="OEJ65898.1"/>
    <property type="molecule type" value="Genomic_DNA"/>
</dbReference>
<proteinExistence type="inferred from homology"/>
<evidence type="ECO:0000313" key="9">
    <source>
        <dbReference type="EMBL" id="OEJ65898.1"/>
    </source>
</evidence>
<dbReference type="Pfam" id="PF02321">
    <property type="entry name" value="OEP"/>
    <property type="match status" value="1"/>
</dbReference>
<accession>A0A1E5Q5P8</accession>